<feature type="compositionally biased region" description="Low complexity" evidence="2">
    <location>
        <begin position="1839"/>
        <end position="1850"/>
    </location>
</feature>
<keyword evidence="3" id="KW-0812">Transmembrane</keyword>
<protein>
    <recommendedName>
        <fullName evidence="6">Transmembrane protein</fullName>
    </recommendedName>
</protein>
<dbReference type="RefSeq" id="XP_029222256.1">
    <property type="nucleotide sequence ID" value="XM_029359343.1"/>
</dbReference>
<feature type="region of interest" description="Disordered" evidence="2">
    <location>
        <begin position="1601"/>
        <end position="1653"/>
    </location>
</feature>
<comment type="similarity">
    <text evidence="1">Belongs to the AB hydrolase superfamily. AB hydrolase 4 family.</text>
</comment>
<keyword evidence="5" id="KW-1185">Reference proteome</keyword>
<gene>
    <name evidence="4" type="ORF">BESB_005880</name>
</gene>
<feature type="transmembrane region" description="Helical" evidence="3">
    <location>
        <begin position="445"/>
        <end position="465"/>
    </location>
</feature>
<dbReference type="Gene3D" id="3.40.50.1820">
    <property type="entry name" value="alpha/beta hydrolase"/>
    <property type="match status" value="1"/>
</dbReference>
<feature type="compositionally biased region" description="Basic and acidic residues" evidence="2">
    <location>
        <begin position="1827"/>
        <end position="1837"/>
    </location>
</feature>
<feature type="compositionally biased region" description="Low complexity" evidence="2">
    <location>
        <begin position="1426"/>
        <end position="1438"/>
    </location>
</feature>
<feature type="region of interest" description="Disordered" evidence="2">
    <location>
        <begin position="1826"/>
        <end position="1866"/>
    </location>
</feature>
<accession>A0A2A9MQ32</accession>
<dbReference type="EMBL" id="NWUJ01000001">
    <property type="protein sequence ID" value="PFH38247.1"/>
    <property type="molecule type" value="Genomic_DNA"/>
</dbReference>
<dbReference type="GeneID" id="40305651"/>
<feature type="compositionally biased region" description="Low complexity" evidence="2">
    <location>
        <begin position="1269"/>
        <end position="1285"/>
    </location>
</feature>
<dbReference type="InterPro" id="IPR029058">
    <property type="entry name" value="AB_hydrolase_fold"/>
</dbReference>
<dbReference type="KEGG" id="bbes:BESB_005880"/>
<feature type="region of interest" description="Disordered" evidence="2">
    <location>
        <begin position="1763"/>
        <end position="1793"/>
    </location>
</feature>
<keyword evidence="3" id="KW-0472">Membrane</keyword>
<feature type="compositionally biased region" description="Basic and acidic residues" evidence="2">
    <location>
        <begin position="569"/>
        <end position="597"/>
    </location>
</feature>
<evidence type="ECO:0000256" key="3">
    <source>
        <dbReference type="SAM" id="Phobius"/>
    </source>
</evidence>
<name>A0A2A9MQ32_BESBE</name>
<comment type="caution">
    <text evidence="4">The sequence shown here is derived from an EMBL/GenBank/DDBJ whole genome shotgun (WGS) entry which is preliminary data.</text>
</comment>
<evidence type="ECO:0000256" key="1">
    <source>
        <dbReference type="ARBA" id="ARBA00010884"/>
    </source>
</evidence>
<reference evidence="4 5" key="1">
    <citation type="submission" date="2017-09" db="EMBL/GenBank/DDBJ databases">
        <title>Genome sequencing of Besnoitia besnoiti strain Bb-Ger1.</title>
        <authorList>
            <person name="Schares G."/>
            <person name="Venepally P."/>
            <person name="Lorenzi H.A."/>
        </authorList>
    </citation>
    <scope>NUCLEOTIDE SEQUENCE [LARGE SCALE GENOMIC DNA]</scope>
    <source>
        <strain evidence="4 5">Bb-Ger1</strain>
    </source>
</reference>
<evidence type="ECO:0000313" key="5">
    <source>
        <dbReference type="Proteomes" id="UP000224006"/>
    </source>
</evidence>
<dbReference type="PANTHER" id="PTHR10794">
    <property type="entry name" value="ABHYDROLASE DOMAIN-CONTAINING PROTEIN"/>
    <property type="match status" value="1"/>
</dbReference>
<feature type="compositionally biased region" description="Polar residues" evidence="2">
    <location>
        <begin position="1346"/>
        <end position="1359"/>
    </location>
</feature>
<feature type="transmembrane region" description="Helical" evidence="3">
    <location>
        <begin position="226"/>
        <end position="247"/>
    </location>
</feature>
<feature type="region of interest" description="Disordered" evidence="2">
    <location>
        <begin position="513"/>
        <end position="602"/>
    </location>
</feature>
<feature type="compositionally biased region" description="Low complexity" evidence="2">
    <location>
        <begin position="521"/>
        <end position="536"/>
    </location>
</feature>
<dbReference type="VEuPathDB" id="ToxoDB:BESB_005880"/>
<feature type="compositionally biased region" description="Basic and acidic residues" evidence="2">
    <location>
        <begin position="551"/>
        <end position="561"/>
    </location>
</feature>
<dbReference type="PANTHER" id="PTHR10794:SF63">
    <property type="entry name" value="ALPHA_BETA HYDROLASE 1, ISOFORM A"/>
    <property type="match status" value="1"/>
</dbReference>
<feature type="region of interest" description="Disordered" evidence="2">
    <location>
        <begin position="993"/>
        <end position="1029"/>
    </location>
</feature>
<feature type="region of interest" description="Disordered" evidence="2">
    <location>
        <begin position="1069"/>
        <end position="1313"/>
    </location>
</feature>
<feature type="transmembrane region" description="Helical" evidence="3">
    <location>
        <begin position="259"/>
        <end position="286"/>
    </location>
</feature>
<feature type="region of interest" description="Disordered" evidence="2">
    <location>
        <begin position="783"/>
        <end position="850"/>
    </location>
</feature>
<feature type="region of interest" description="Disordered" evidence="2">
    <location>
        <begin position="1422"/>
        <end position="1448"/>
    </location>
</feature>
<feature type="region of interest" description="Disordered" evidence="2">
    <location>
        <begin position="1336"/>
        <end position="1375"/>
    </location>
</feature>
<evidence type="ECO:0000256" key="2">
    <source>
        <dbReference type="SAM" id="MobiDB-lite"/>
    </source>
</evidence>
<feature type="compositionally biased region" description="Basic and acidic residues" evidence="2">
    <location>
        <begin position="788"/>
        <end position="805"/>
    </location>
</feature>
<feature type="compositionally biased region" description="Basic and acidic residues" evidence="2">
    <location>
        <begin position="614"/>
        <end position="654"/>
    </location>
</feature>
<feature type="region of interest" description="Disordered" evidence="2">
    <location>
        <begin position="1981"/>
        <end position="2017"/>
    </location>
</feature>
<dbReference type="OrthoDB" id="333025at2759"/>
<feature type="compositionally biased region" description="Basic and acidic residues" evidence="2">
    <location>
        <begin position="1133"/>
        <end position="1168"/>
    </location>
</feature>
<sequence>MQLKGEEMEGRWRPVARLLALLLACLLLASVAFLPRVVRAPHREGQGASSSLRSSSPSLSCISLFPSAPSFALASSASSSAASWPAPLPSLSFARGDPGAGLGGGRAERAASSSLFSAFPVWSGRSPSASASADLSASASVEGNGGEAGEAEKGQLAESPSWLSSFAFLGFERASPSLSSFSFSSRLGASASLLPCLPVSPFSWLTCALAPPCWWSGALRVVGCSLHSLLEVCLALALVAAQAFFFLCTSLGRGLLSALLWMLAVPFSLSINGVATGAALLGTAAWCYLDLTNLSRVNLYFCGPFMTSTLQQCEFVRRSYRPPFYVFATALQHFFLFLSLQPRQAPSRSSSHSALSDGAQALYCGALHALRSLPHRLASWLGACLRGVLSSLRRRLSTAPHTDGSRKTPASPASPAFGSALPASFASLSAAVLSRSPLFRAPAGAWLSALVAALASLCNSLTLFANLPQRPALAAHRQLLQHPVTGAISAVDWIFLPTFAMAAFSLQKHKQETRERAQRLRTVARPAGEAAAAGRGASDRQGRGECASGRSEPEARPAARAERRRRTGRRAEAPRRVERCAAPSDDERRDGGKEALNEGRNAVLRAEEARVWRSTDAGRDDRRQGSQRRRELRGDDDNGRPPCDPRKGIRREGSASEAGRWNPREDAAEKDDEGERRFPRDRRGGKADDIPPHSPYLHFRGLIFIVGDEFMTGLGGAKTAFLPISTSSSDGEVLAGGDAELPSACSIQTASIADAAARAGFICCVLRLSAHRAATGGSLQAYLRQRSKGRETEQARAQRLRRDGAAAEAGRAVNAGDGAPGLRDESQSEDEERELLPPLSMSGSGGLAEDPSEELRLVMSYVHSLCPHLPMAAIGLSHGGNTLLRLLSPLSPSDRLFARAAQPSPSAACALSSPPFAPHASPFDLKAASSASTASTPSSARHALPDRAPVAAVAPPGVALQPTVLPPACCGCCRGFGPFPCATTALAYEQRRAERRHARLQSGGAAERENHTESGRHNAARRGAERALAENAGDSLAAREKEEGRHGDARVAAADAACKGTAHVNELAYERNPLRTEQELEGNSSRERRECAWGDERHGQFSAEGGNDVSDRAPRRFQALASPRGADGGPSPRDAEVNAEAEGRARSAEEQERTARCGEAATEGRRSAELGVAYQSGSGRGMAPLTPPRRTEDAAIGSATASHARGGQEEEGEALPPQRTHGKPGATDCQTPAEEVQTGGAVEGDSGEGGVDRSVCSGGLAVDGSPVRAASGEAGAPLAASSEGGVACTEEDEAAASRRKRRSDRRAQLASSSYLRTKLPGGLPFPHVFPSSAVSASFGPARGPSPSRSFSLFSQGTESSDSRHLKGQTEATAGASAVVGQQKSLSSSSLASSLQVASTGAAALSYLGGLWSRASAARKRKRPFTASAGDAALSSASRDASEAPDTRPEQFAAPAFASAASSVLPLLPFGSGPSSGALPAGLPQAPSAPAEAHALSAQSVSVQPHVGLQGGPGRDAAGLQGLHSWALQPDPGVSIASILSAVVCVGPLLDMHQSSERRNASFAGLFDRLCLEALATDGLVSWLHGLASCLAAAFASPAGAKEQKRTTASRVNRQEGEDASPRNFRGCYGSESGEEAGHSGTPPPVAQSANSPTRRLMSLPPSFPSHFCCPCALQRWLAAYAEALFFEGAPHPPSWEAPDHRGPGALGSSADGDAVYDAAAWPCRVKKRQPLLACRSSYEVDCWLAQNALRLEKVQLLSPCDRGPADAAAPRRPVPPAPVSGAQARGGWVVPSRGAIEPAGSSTCGRESLPSRSACASPAHAECASRLGRDEDARESESGSESHSCSVSAVSEEETHVEHSRPWWKGEDAPHTRPAVYWRLTPRYPGGVSEFYDDFSAAAARLDKLPVPALIFMAMDDPISDFKAVDLFACCRNANVAFAVTQTGSHCTHLAGSKPRVFFARAAVEFLTKALTSCTWPLPRGSPTAKSDGRGKGLVPRTPRGGAGLGGEDTSPQRCKW</sequence>
<keyword evidence="3" id="KW-1133">Transmembrane helix</keyword>
<dbReference type="InterPro" id="IPR050960">
    <property type="entry name" value="AB_hydrolase_4_sf"/>
</dbReference>
<feature type="compositionally biased region" description="Basic and acidic residues" evidence="2">
    <location>
        <begin position="1069"/>
        <end position="1099"/>
    </location>
</feature>
<evidence type="ECO:0008006" key="6">
    <source>
        <dbReference type="Google" id="ProtNLM"/>
    </source>
</evidence>
<dbReference type="GO" id="GO:0047372">
    <property type="term" value="F:monoacylglycerol lipase activity"/>
    <property type="evidence" value="ECO:0007669"/>
    <property type="project" value="TreeGrafter"/>
</dbReference>
<dbReference type="SUPFAM" id="SSF53474">
    <property type="entry name" value="alpha/beta-Hydrolases"/>
    <property type="match status" value="1"/>
</dbReference>
<dbReference type="GO" id="GO:0034338">
    <property type="term" value="F:short-chain carboxylesterase activity"/>
    <property type="evidence" value="ECO:0007669"/>
    <property type="project" value="TreeGrafter"/>
</dbReference>
<evidence type="ECO:0000313" key="4">
    <source>
        <dbReference type="EMBL" id="PFH38247.1"/>
    </source>
</evidence>
<feature type="compositionally biased region" description="Basic and acidic residues" evidence="2">
    <location>
        <begin position="662"/>
        <end position="691"/>
    </location>
</feature>
<feature type="region of interest" description="Disordered" evidence="2">
    <location>
        <begin position="614"/>
        <end position="692"/>
    </location>
</feature>
<dbReference type="Proteomes" id="UP000224006">
    <property type="component" value="Chromosome I"/>
</dbReference>
<feature type="compositionally biased region" description="Low complexity" evidence="2">
    <location>
        <begin position="806"/>
        <end position="816"/>
    </location>
</feature>
<feature type="compositionally biased region" description="Basic and acidic residues" evidence="2">
    <location>
        <begin position="1006"/>
        <end position="1028"/>
    </location>
</feature>
<proteinExistence type="inferred from homology"/>
<organism evidence="4 5">
    <name type="scientific">Besnoitia besnoiti</name>
    <name type="common">Apicomplexan protozoan</name>
    <dbReference type="NCBI Taxonomy" id="94643"/>
    <lineage>
        <taxon>Eukaryota</taxon>
        <taxon>Sar</taxon>
        <taxon>Alveolata</taxon>
        <taxon>Apicomplexa</taxon>
        <taxon>Conoidasida</taxon>
        <taxon>Coccidia</taxon>
        <taxon>Eucoccidiorida</taxon>
        <taxon>Eimeriorina</taxon>
        <taxon>Sarcocystidae</taxon>
        <taxon>Besnoitia</taxon>
    </lineage>
</organism>
<feature type="compositionally biased region" description="Basic and acidic residues" evidence="2">
    <location>
        <begin position="1439"/>
        <end position="1448"/>
    </location>
</feature>
<feature type="compositionally biased region" description="Basic and acidic residues" evidence="2">
    <location>
        <begin position="1853"/>
        <end position="1866"/>
    </location>
</feature>